<feature type="transmembrane region" description="Helical" evidence="1">
    <location>
        <begin position="61"/>
        <end position="82"/>
    </location>
</feature>
<evidence type="ECO:0000313" key="3">
    <source>
        <dbReference type="Proteomes" id="UP000249547"/>
    </source>
</evidence>
<feature type="transmembrane region" description="Helical" evidence="1">
    <location>
        <begin position="260"/>
        <end position="280"/>
    </location>
</feature>
<protein>
    <submittedName>
        <fullName evidence="2">Patatin-like phospholipase</fullName>
    </submittedName>
</protein>
<organism evidence="2 3">
    <name type="scientific">Chitinophaga skermanii</name>
    <dbReference type="NCBI Taxonomy" id="331697"/>
    <lineage>
        <taxon>Bacteria</taxon>
        <taxon>Pseudomonadati</taxon>
        <taxon>Bacteroidota</taxon>
        <taxon>Chitinophagia</taxon>
        <taxon>Chitinophagales</taxon>
        <taxon>Chitinophagaceae</taxon>
        <taxon>Chitinophaga</taxon>
    </lineage>
</organism>
<evidence type="ECO:0000313" key="2">
    <source>
        <dbReference type="EMBL" id="RAI98736.1"/>
    </source>
</evidence>
<dbReference type="AlphaFoldDB" id="A0A327QAA4"/>
<keyword evidence="1" id="KW-0472">Membrane</keyword>
<feature type="transmembrane region" description="Helical" evidence="1">
    <location>
        <begin position="28"/>
        <end position="54"/>
    </location>
</feature>
<accession>A0A327QAA4</accession>
<dbReference type="EMBL" id="QLLL01000011">
    <property type="protein sequence ID" value="RAI98736.1"/>
    <property type="molecule type" value="Genomic_DNA"/>
</dbReference>
<comment type="caution">
    <text evidence="2">The sequence shown here is derived from an EMBL/GenBank/DDBJ whole genome shotgun (WGS) entry which is preliminary data.</text>
</comment>
<dbReference type="OrthoDB" id="1488930at2"/>
<reference evidence="2 3" key="1">
    <citation type="submission" date="2018-06" db="EMBL/GenBank/DDBJ databases">
        <title>Genomic Encyclopedia of Archaeal and Bacterial Type Strains, Phase II (KMG-II): from individual species to whole genera.</title>
        <authorList>
            <person name="Goeker M."/>
        </authorList>
    </citation>
    <scope>NUCLEOTIDE SEQUENCE [LARGE SCALE GENOMIC DNA]</scope>
    <source>
        <strain evidence="2 3">DSM 23857</strain>
    </source>
</reference>
<dbReference type="InterPro" id="IPR016035">
    <property type="entry name" value="Acyl_Trfase/lysoPLipase"/>
</dbReference>
<dbReference type="Proteomes" id="UP000249547">
    <property type="component" value="Unassembled WGS sequence"/>
</dbReference>
<evidence type="ECO:0000256" key="1">
    <source>
        <dbReference type="SAM" id="Phobius"/>
    </source>
</evidence>
<name>A0A327QAA4_9BACT</name>
<gene>
    <name evidence="2" type="ORF">LX64_04721</name>
</gene>
<proteinExistence type="predicted"/>
<dbReference type="Gene3D" id="3.40.1090.10">
    <property type="entry name" value="Cytosolic phospholipase A2 catalytic domain"/>
    <property type="match status" value="1"/>
</dbReference>
<keyword evidence="3" id="KW-1185">Reference proteome</keyword>
<feature type="transmembrane region" description="Helical" evidence="1">
    <location>
        <begin position="233"/>
        <end position="253"/>
    </location>
</feature>
<keyword evidence="1" id="KW-0812">Transmembrane</keyword>
<keyword evidence="1" id="KW-1133">Transmembrane helix</keyword>
<feature type="transmembrane region" description="Helical" evidence="1">
    <location>
        <begin position="141"/>
        <end position="162"/>
    </location>
</feature>
<dbReference type="SUPFAM" id="SSF52151">
    <property type="entry name" value="FabD/lysophospholipase-like"/>
    <property type="match status" value="1"/>
</dbReference>
<dbReference type="RefSeq" id="WP_111600103.1">
    <property type="nucleotide sequence ID" value="NZ_QLLL01000011.1"/>
</dbReference>
<feature type="transmembrane region" description="Helical" evidence="1">
    <location>
        <begin position="286"/>
        <end position="303"/>
    </location>
</feature>
<sequence>MKYFVYKIYYSFPIQLLLLHFRKYQVLLIFWVILFSTINGGFAKVFGGNALFLAPEYLGKVNFYSTAILGVAIAVFTMSWNITTFILHSSRFKFLATTSQPFFRYCLNNCVIPLLFLLCLLWRGWQYQRIQELNSIPNILLLLEGFLGGYLLVIFVSFFYFFNADKNIGRRLSKKFGNPRNFLRTIMKPTQEPDENALPVDNYFSTPWRVRRARNVGHYNKHYLDNIFRQHHFAAMITIGLALVFLVILAYLMDYNAFRIPAGASVVIFFAFLIGIAGAYSYVLQTWSIPFLLMILICLNWMVKHDWIDNRNKAYGLDYKNKNTRPPYTAQYLQSFFSEERSKNDQAATIKILDTWRAKFPANKKPKLIVLNFSGGGSRSAAWSVNVLQRLDSLLEGRLMQNTVLMTGASGGMMGATYFRELYLRQQMGQRINLYDSSYTEKISRDLLNSVFGSMAVNDFITPFRNFKIDKNIYSKDRGYSFEMQLNFNTDNVLNRTLGEYREPEQQAKIPMLIWNSAINADGRRLIISPQPVSYLCAPQYLYPNLPTRDIDGVDFSQFFAAQNASNLRVTSAIRMNATFPYVLPNVFLPSQPIIDVMDAGIRDNFGQETTLRFIYTFREWINENTSGIIYIQIRDTRKNDMTSIKKNKDLGDLLFEPLFTMQQHWSAMQDYNQDYIVNFIEGYFHNKFERVIFQYVPQKEDQAAALSFHLTSREKRDIAKALENPANQSGFKYILKHMDQANP</sequence>
<feature type="transmembrane region" description="Helical" evidence="1">
    <location>
        <begin position="102"/>
        <end position="121"/>
    </location>
</feature>